<reference evidence="4" key="1">
    <citation type="journal article" date="2019" name="Int. J. Syst. Evol. Microbiol.">
        <title>The Global Catalogue of Microorganisms (GCM) 10K type strain sequencing project: providing services to taxonomists for standard genome sequencing and annotation.</title>
        <authorList>
            <consortium name="The Broad Institute Genomics Platform"/>
            <consortium name="The Broad Institute Genome Sequencing Center for Infectious Disease"/>
            <person name="Wu L."/>
            <person name="Ma J."/>
        </authorList>
    </citation>
    <scope>NUCLEOTIDE SEQUENCE [LARGE SCALE GENOMIC DNA]</scope>
    <source>
        <strain evidence="4">JCM 17555</strain>
    </source>
</reference>
<name>A0ABP7P7W2_9GAMM</name>
<comment type="caution">
    <text evidence="3">The sequence shown here is derived from an EMBL/GenBank/DDBJ whole genome shotgun (WGS) entry which is preliminary data.</text>
</comment>
<dbReference type="RefSeq" id="WP_344805673.1">
    <property type="nucleotide sequence ID" value="NZ_BAABBO010000009.1"/>
</dbReference>
<dbReference type="PROSITE" id="PS50231">
    <property type="entry name" value="RICIN_B_LECTIN"/>
    <property type="match status" value="1"/>
</dbReference>
<feature type="domain" description="Ricin B lectin" evidence="2">
    <location>
        <begin position="254"/>
        <end position="392"/>
    </location>
</feature>
<dbReference type="Gene3D" id="3.40.390.10">
    <property type="entry name" value="Collagenase (Catalytic Domain)"/>
    <property type="match status" value="1"/>
</dbReference>
<protein>
    <recommendedName>
        <fullName evidence="2">Ricin B lectin domain-containing protein</fullName>
    </recommendedName>
</protein>
<organism evidence="3 4">
    <name type="scientific">Allohahella marinimesophila</name>
    <dbReference type="NCBI Taxonomy" id="1054972"/>
    <lineage>
        <taxon>Bacteria</taxon>
        <taxon>Pseudomonadati</taxon>
        <taxon>Pseudomonadota</taxon>
        <taxon>Gammaproteobacteria</taxon>
        <taxon>Oceanospirillales</taxon>
        <taxon>Hahellaceae</taxon>
        <taxon>Allohahella</taxon>
    </lineage>
</organism>
<keyword evidence="4" id="KW-1185">Reference proteome</keyword>
<dbReference type="CDD" id="cd23458">
    <property type="entry name" value="beta-trefoil_Ricin_AgaB34-like"/>
    <property type="match status" value="1"/>
</dbReference>
<proteinExistence type="predicted"/>
<dbReference type="SMART" id="SM00458">
    <property type="entry name" value="RICIN"/>
    <property type="match status" value="1"/>
</dbReference>
<dbReference type="Gene3D" id="2.80.10.50">
    <property type="match status" value="3"/>
</dbReference>
<evidence type="ECO:0000313" key="3">
    <source>
        <dbReference type="EMBL" id="GAA3961167.1"/>
    </source>
</evidence>
<dbReference type="InterPro" id="IPR035992">
    <property type="entry name" value="Ricin_B-like_lectins"/>
</dbReference>
<feature type="chain" id="PRO_5045235253" description="Ricin B lectin domain-containing protein" evidence="1">
    <location>
        <begin position="38"/>
        <end position="394"/>
    </location>
</feature>
<dbReference type="InterPro" id="IPR024079">
    <property type="entry name" value="MetalloPept_cat_dom_sf"/>
</dbReference>
<dbReference type="SUPFAM" id="SSF55486">
    <property type="entry name" value="Metalloproteases ('zincins'), catalytic domain"/>
    <property type="match status" value="1"/>
</dbReference>
<evidence type="ECO:0000256" key="1">
    <source>
        <dbReference type="SAM" id="SignalP"/>
    </source>
</evidence>
<dbReference type="Pfam" id="PF14200">
    <property type="entry name" value="RicinB_lectin_2"/>
    <property type="match status" value="1"/>
</dbReference>
<feature type="signal peptide" evidence="1">
    <location>
        <begin position="1"/>
        <end position="37"/>
    </location>
</feature>
<dbReference type="Pfam" id="PF13688">
    <property type="entry name" value="Reprolysin_5"/>
    <property type="match status" value="1"/>
</dbReference>
<evidence type="ECO:0000259" key="2">
    <source>
        <dbReference type="SMART" id="SM00458"/>
    </source>
</evidence>
<evidence type="ECO:0000313" key="4">
    <source>
        <dbReference type="Proteomes" id="UP001501337"/>
    </source>
</evidence>
<sequence>MDSFSKRVKRFSSRIVRTTALGAAALMTVGALLPAQAATVDLLVVYDDESRNRFNGQVDTAMRGWVSQVNNIFSASQIDIQFRLVGTMHRNSPGNSMGEVLGNIRVDGAIAQKRREVGADYVTQLHRTGACGVGYVAVSRDWAFNVVGPGCGAQVLAHELGHTMGLSHSRRQGDGGGSRFRYALGHGVDGVFATTMAYPGVFNTQWVPMMSNPRLSCRGLPCGVPAGQQNEADAAMALNNVRNEIAGFLSAPQGQAVYQLRARHSGRCLDIANWSTADGANILQYDCHGGNNQRFRMLDAGDGYVFLQNVHSGKCVDVQGVSRGAGANVHQWSCHGGDNQKIRMADLGGSLRHLAFKHSGICLDIFGGDRNNLANATQYNCHAGDNQRFYLEQL</sequence>
<accession>A0ABP7P7W2</accession>
<dbReference type="EMBL" id="BAABBO010000009">
    <property type="protein sequence ID" value="GAA3961167.1"/>
    <property type="molecule type" value="Genomic_DNA"/>
</dbReference>
<gene>
    <name evidence="3" type="ORF">GCM10022278_19050</name>
</gene>
<dbReference type="SUPFAM" id="SSF50370">
    <property type="entry name" value="Ricin B-like lectins"/>
    <property type="match status" value="1"/>
</dbReference>
<dbReference type="Proteomes" id="UP001501337">
    <property type="component" value="Unassembled WGS sequence"/>
</dbReference>
<dbReference type="InterPro" id="IPR000772">
    <property type="entry name" value="Ricin_B_lectin"/>
</dbReference>
<keyword evidence="1" id="KW-0732">Signal</keyword>